<sequence>MTELTKEQRGELHKLIKAATRSSNNYVRDTTNLDVFCAEVFGFAPADIDADYIIDSCYGAAGQSDGISVNEFIKAMEGKS</sequence>
<evidence type="ECO:0000313" key="2">
    <source>
        <dbReference type="Proteomes" id="UP000436513"/>
    </source>
</evidence>
<name>A0A6B9J1C6_9CAUD</name>
<dbReference type="Proteomes" id="UP000436513">
    <property type="component" value="Segment"/>
</dbReference>
<protein>
    <submittedName>
        <fullName evidence="1">Uncharacterized protein</fullName>
    </submittedName>
</protein>
<keyword evidence="2" id="KW-1185">Reference proteome</keyword>
<gene>
    <name evidence="1" type="ORF">RL38J1_205</name>
</gene>
<accession>A0A6B9J1C6</accession>
<dbReference type="EMBL" id="MN549360">
    <property type="protein sequence ID" value="QGZ14034.1"/>
    <property type="molecule type" value="Genomic_DNA"/>
</dbReference>
<organism evidence="1 2">
    <name type="scientific">Rhizobium phage RL38J1</name>
    <dbReference type="NCBI Taxonomy" id="2663232"/>
    <lineage>
        <taxon>Viruses</taxon>
        <taxon>Duplodnaviria</taxon>
        <taxon>Heunggongvirae</taxon>
        <taxon>Uroviricota</taxon>
        <taxon>Caudoviricetes</taxon>
        <taxon>Pootjesviridae</taxon>
        <taxon>Innesvirus</taxon>
        <taxon>Innesvirus RL38J1</taxon>
    </lineage>
</organism>
<reference evidence="1 2" key="1">
    <citation type="submission" date="2019-10" db="EMBL/GenBank/DDBJ databases">
        <title>Complete genome sequence of bacteriophage vB_RLeM_RL38JI.</title>
        <authorList>
            <person name="Gunathilake D."/>
            <person name="Bhat S."/>
            <person name="Yost C.K."/>
            <person name="Hynes M.F."/>
        </authorList>
    </citation>
    <scope>NUCLEOTIDE SEQUENCE [LARGE SCALE GENOMIC DNA]</scope>
</reference>
<evidence type="ECO:0000313" key="1">
    <source>
        <dbReference type="EMBL" id="QGZ14034.1"/>
    </source>
</evidence>
<proteinExistence type="predicted"/>